<dbReference type="SUPFAM" id="SSF53474">
    <property type="entry name" value="alpha/beta-Hydrolases"/>
    <property type="match status" value="1"/>
</dbReference>
<dbReference type="Proteomes" id="UP001218188">
    <property type="component" value="Unassembled WGS sequence"/>
</dbReference>
<evidence type="ECO:0000313" key="1">
    <source>
        <dbReference type="EMBL" id="KAJ7047037.1"/>
    </source>
</evidence>
<protein>
    <submittedName>
        <fullName evidence="1">Uncharacterized protein</fullName>
    </submittedName>
</protein>
<keyword evidence="2" id="KW-1185">Reference proteome</keyword>
<reference evidence="1" key="1">
    <citation type="submission" date="2023-03" db="EMBL/GenBank/DDBJ databases">
        <title>Massive genome expansion in bonnet fungi (Mycena s.s.) driven by repeated elements and novel gene families across ecological guilds.</title>
        <authorList>
            <consortium name="Lawrence Berkeley National Laboratory"/>
            <person name="Harder C.B."/>
            <person name="Miyauchi S."/>
            <person name="Viragh M."/>
            <person name="Kuo A."/>
            <person name="Thoen E."/>
            <person name="Andreopoulos B."/>
            <person name="Lu D."/>
            <person name="Skrede I."/>
            <person name="Drula E."/>
            <person name="Henrissat B."/>
            <person name="Morin E."/>
            <person name="Kohler A."/>
            <person name="Barry K."/>
            <person name="LaButti K."/>
            <person name="Morin E."/>
            <person name="Salamov A."/>
            <person name="Lipzen A."/>
            <person name="Mereny Z."/>
            <person name="Hegedus B."/>
            <person name="Baldrian P."/>
            <person name="Stursova M."/>
            <person name="Weitz H."/>
            <person name="Taylor A."/>
            <person name="Grigoriev I.V."/>
            <person name="Nagy L.G."/>
            <person name="Martin F."/>
            <person name="Kauserud H."/>
        </authorList>
    </citation>
    <scope>NUCLEOTIDE SEQUENCE</scope>
    <source>
        <strain evidence="1">CBHHK200</strain>
    </source>
</reference>
<evidence type="ECO:0000313" key="2">
    <source>
        <dbReference type="Proteomes" id="UP001218188"/>
    </source>
</evidence>
<gene>
    <name evidence="1" type="ORF">C8F04DRAFT_1248074</name>
</gene>
<sequence length="134" mass="14446">MSVTNYKSAAFPDGRRYLPVFGSAIYDQNQLATAQGRPTLILQSAIIGRGITDISTLYPGRYDIECGTAALAVPFQAISTCVRMKAALPRCQKSLNAGCIEQFDAINCGAAANFCDNELSRAMRANGRNVCKFP</sequence>
<dbReference type="EMBL" id="JARJCM010000002">
    <property type="protein sequence ID" value="KAJ7047037.1"/>
    <property type="molecule type" value="Genomic_DNA"/>
</dbReference>
<comment type="caution">
    <text evidence="1">The sequence shown here is derived from an EMBL/GenBank/DDBJ whole genome shotgun (WGS) entry which is preliminary data.</text>
</comment>
<dbReference type="Gene3D" id="1.10.287.410">
    <property type="match status" value="1"/>
</dbReference>
<dbReference type="Gene3D" id="3.40.50.1820">
    <property type="entry name" value="alpha/beta hydrolase"/>
    <property type="match status" value="1"/>
</dbReference>
<name>A0AAD6TNG4_9AGAR</name>
<organism evidence="1 2">
    <name type="scientific">Mycena alexandri</name>
    <dbReference type="NCBI Taxonomy" id="1745969"/>
    <lineage>
        <taxon>Eukaryota</taxon>
        <taxon>Fungi</taxon>
        <taxon>Dikarya</taxon>
        <taxon>Basidiomycota</taxon>
        <taxon>Agaricomycotina</taxon>
        <taxon>Agaricomycetes</taxon>
        <taxon>Agaricomycetidae</taxon>
        <taxon>Agaricales</taxon>
        <taxon>Marasmiineae</taxon>
        <taxon>Mycenaceae</taxon>
        <taxon>Mycena</taxon>
    </lineage>
</organism>
<dbReference type="AlphaFoldDB" id="A0AAD6TNG4"/>
<proteinExistence type="predicted"/>
<dbReference type="InterPro" id="IPR029058">
    <property type="entry name" value="AB_hydrolase_fold"/>
</dbReference>
<accession>A0AAD6TNG4</accession>